<dbReference type="SUPFAM" id="SSF81296">
    <property type="entry name" value="E set domains"/>
    <property type="match status" value="1"/>
</dbReference>
<keyword evidence="5" id="KW-0813">Transport</keyword>
<comment type="similarity">
    <text evidence="2">Belongs to the NPC2 family.</text>
</comment>
<comment type="function">
    <text evidence="1">Catalyzes the intermembrane transfer of phosphatidylglycerol and phosphatidylinositol.</text>
</comment>
<feature type="chain" id="PRO_5004651779" description="Phosphatidylglycerol/phosphatidylinositol transfer protein" evidence="8">
    <location>
        <begin position="17"/>
        <end position="173"/>
    </location>
</feature>
<dbReference type="PANTHER" id="PTHR11306">
    <property type="entry name" value="NIEMANN PICK TYPE C2 PROTEIN NPC2-RELATED"/>
    <property type="match status" value="1"/>
</dbReference>
<evidence type="ECO:0000313" key="10">
    <source>
        <dbReference type="EMBL" id="CCX31150.1"/>
    </source>
</evidence>
<dbReference type="EMBL" id="HF935541">
    <property type="protein sequence ID" value="CCX31150.1"/>
    <property type="molecule type" value="Genomic_DNA"/>
</dbReference>
<evidence type="ECO:0000256" key="6">
    <source>
        <dbReference type="ARBA" id="ARBA00022729"/>
    </source>
</evidence>
<dbReference type="GO" id="GO:0032934">
    <property type="term" value="F:sterol binding"/>
    <property type="evidence" value="ECO:0007669"/>
    <property type="project" value="InterPro"/>
</dbReference>
<name>U4LP95_PYROM</name>
<protein>
    <recommendedName>
        <fullName evidence="4">Phosphatidylglycerol/phosphatidylinositol transfer protein</fullName>
    </recommendedName>
</protein>
<organism evidence="10 11">
    <name type="scientific">Pyronema omphalodes (strain CBS 100304)</name>
    <name type="common">Pyronema confluens</name>
    <dbReference type="NCBI Taxonomy" id="1076935"/>
    <lineage>
        <taxon>Eukaryota</taxon>
        <taxon>Fungi</taxon>
        <taxon>Dikarya</taxon>
        <taxon>Ascomycota</taxon>
        <taxon>Pezizomycotina</taxon>
        <taxon>Pezizomycetes</taxon>
        <taxon>Pezizales</taxon>
        <taxon>Pyronemataceae</taxon>
        <taxon>Pyronema</taxon>
    </lineage>
</organism>
<reference evidence="10 11" key="1">
    <citation type="journal article" date="2013" name="PLoS Genet.">
        <title>The genome and development-dependent transcriptomes of Pyronema confluens: a window into fungal evolution.</title>
        <authorList>
            <person name="Traeger S."/>
            <person name="Altegoer F."/>
            <person name="Freitag M."/>
            <person name="Gabaldon T."/>
            <person name="Kempken F."/>
            <person name="Kumar A."/>
            <person name="Marcet-Houben M."/>
            <person name="Poggeler S."/>
            <person name="Stajich J.E."/>
            <person name="Nowrousian M."/>
        </authorList>
    </citation>
    <scope>NUCLEOTIDE SEQUENCE [LARGE SCALE GENOMIC DNA]</scope>
    <source>
        <strain evidence="11">CBS 100304</strain>
        <tissue evidence="10">Vegetative mycelium</tissue>
    </source>
</reference>
<dbReference type="OMA" id="HQTYDLC"/>
<evidence type="ECO:0000256" key="1">
    <source>
        <dbReference type="ARBA" id="ARBA00002053"/>
    </source>
</evidence>
<keyword evidence="7" id="KW-0445">Lipid transport</keyword>
<evidence type="ECO:0000259" key="9">
    <source>
        <dbReference type="SMART" id="SM00737"/>
    </source>
</evidence>
<dbReference type="InterPro" id="IPR014756">
    <property type="entry name" value="Ig_E-set"/>
</dbReference>
<accession>U4LP95</accession>
<proteinExistence type="inferred from homology"/>
<dbReference type="SMART" id="SM00737">
    <property type="entry name" value="ML"/>
    <property type="match status" value="1"/>
</dbReference>
<comment type="subunit">
    <text evidence="3">Monomer.</text>
</comment>
<dbReference type="STRING" id="1076935.U4LP95"/>
<evidence type="ECO:0000256" key="8">
    <source>
        <dbReference type="SAM" id="SignalP"/>
    </source>
</evidence>
<evidence type="ECO:0000256" key="7">
    <source>
        <dbReference type="ARBA" id="ARBA00023055"/>
    </source>
</evidence>
<feature type="signal peptide" evidence="8">
    <location>
        <begin position="1"/>
        <end position="16"/>
    </location>
</feature>
<dbReference type="AlphaFoldDB" id="U4LP95"/>
<sequence length="173" mass="18162">MKLLPILLATVATANAGSFFQQNGNGLVEFVYPGRNVGPEVPGENPMHFCADPSGDLAVIESVNLLPNPPVPGATLKIDATGLLKETIAEGAMVDITVKYGLITLIRETLDLCENSGQVDLKCPVEAGKLILTKSVDIPKQIPPGQYTVTANAYTADGVPITCLTATVKFNIG</sequence>
<dbReference type="Pfam" id="PF02221">
    <property type="entry name" value="E1_DerP2_DerF2"/>
    <property type="match status" value="1"/>
</dbReference>
<evidence type="ECO:0000256" key="3">
    <source>
        <dbReference type="ARBA" id="ARBA00011245"/>
    </source>
</evidence>
<dbReference type="PANTHER" id="PTHR11306:SF0">
    <property type="entry name" value="PHOSPHATIDYLGLYCEROL_PHOSPHATIDYLINOSITOL TRANSFER PROTEIN"/>
    <property type="match status" value="1"/>
</dbReference>
<dbReference type="InterPro" id="IPR039670">
    <property type="entry name" value="NPC2-like"/>
</dbReference>
<evidence type="ECO:0000256" key="4">
    <source>
        <dbReference type="ARBA" id="ARBA00016056"/>
    </source>
</evidence>
<dbReference type="eggNOG" id="KOG4680">
    <property type="taxonomic scope" value="Eukaryota"/>
</dbReference>
<dbReference type="CDD" id="cd00917">
    <property type="entry name" value="PG-PI_TP"/>
    <property type="match status" value="1"/>
</dbReference>
<dbReference type="Gene3D" id="2.60.40.770">
    <property type="match status" value="1"/>
</dbReference>
<dbReference type="Proteomes" id="UP000018144">
    <property type="component" value="Unassembled WGS sequence"/>
</dbReference>
<dbReference type="FunFam" id="2.60.40.770:FF:000004">
    <property type="entry name" value="Phosphatidylglycerol/phosphatidylinositol transfer protein"/>
    <property type="match status" value="1"/>
</dbReference>
<evidence type="ECO:0000313" key="11">
    <source>
        <dbReference type="Proteomes" id="UP000018144"/>
    </source>
</evidence>
<dbReference type="InterPro" id="IPR033917">
    <property type="entry name" value="ML_PG-PI_TP"/>
</dbReference>
<gene>
    <name evidence="10" type="ORF">PCON_10040</name>
</gene>
<evidence type="ECO:0000256" key="2">
    <source>
        <dbReference type="ARBA" id="ARBA00006370"/>
    </source>
</evidence>
<evidence type="ECO:0000256" key="5">
    <source>
        <dbReference type="ARBA" id="ARBA00022448"/>
    </source>
</evidence>
<keyword evidence="6 8" id="KW-0732">Signal</keyword>
<feature type="domain" description="MD-2-related lipid-recognition" evidence="9">
    <location>
        <begin position="47"/>
        <end position="168"/>
    </location>
</feature>
<dbReference type="GO" id="GO:0032366">
    <property type="term" value="P:intracellular sterol transport"/>
    <property type="evidence" value="ECO:0007669"/>
    <property type="project" value="InterPro"/>
</dbReference>
<dbReference type="OrthoDB" id="6409159at2759"/>
<dbReference type="InterPro" id="IPR003172">
    <property type="entry name" value="ML_dom"/>
</dbReference>
<keyword evidence="11" id="KW-1185">Reference proteome</keyword>